<dbReference type="Proteomes" id="UP000309174">
    <property type="component" value="Unassembled WGS sequence"/>
</dbReference>
<sequence>MCSWPAGLCLLGSMAALLIGRVDGGHGASQGVWWGVPAVGLCGCVDPQSGKALGAWCPKLGTGGRHGNWYIRLELPVGSDGRRRRIRRGGFATRKAAEEALAQFGSPRGAGGGGLLTVGEWLTQWLATRARAASTINHYACHVRRHLAPYLGRIVLAELSVAHVQAMFAAISRQHDARGAPLSAATLNRIRATLRTALDAAVRHGLIGDNPASRVELPVARCPRAVVWTAARVEHWRRTGERPPVAVWTAAQTAAFLHALREHRLYAAFHLIALRGLRRGCGVWAGQGRRARQDSNPRPSD</sequence>
<reference evidence="4 5" key="1">
    <citation type="submission" date="2019-05" db="EMBL/GenBank/DDBJ databases">
        <title>Draft genome sequence of Actinomadura sp. 14C53.</title>
        <authorList>
            <person name="Saricaoglu S."/>
            <person name="Isik K."/>
        </authorList>
    </citation>
    <scope>NUCLEOTIDE SEQUENCE [LARGE SCALE GENOMIC DNA]</scope>
    <source>
        <strain evidence="4 5">14C53</strain>
    </source>
</reference>
<dbReference type="InterPro" id="IPR028259">
    <property type="entry name" value="AP2-like_int_N"/>
</dbReference>
<feature type="domain" description="Core-binding (CB)" evidence="3">
    <location>
        <begin position="116"/>
        <end position="202"/>
    </location>
</feature>
<comment type="caution">
    <text evidence="4">The sequence shown here is derived from an EMBL/GenBank/DDBJ whole genome shotgun (WGS) entry which is preliminary data.</text>
</comment>
<name>A0A5C4J3A0_9ACTN</name>
<evidence type="ECO:0000256" key="1">
    <source>
        <dbReference type="ARBA" id="ARBA00023125"/>
    </source>
</evidence>
<dbReference type="PROSITE" id="PS51900">
    <property type="entry name" value="CB"/>
    <property type="match status" value="1"/>
</dbReference>
<dbReference type="AlphaFoldDB" id="A0A5C4J3A0"/>
<accession>A0A5C4J3A0</accession>
<dbReference type="EMBL" id="VCKW01000223">
    <property type="protein sequence ID" value="TMQ91272.1"/>
    <property type="molecule type" value="Genomic_DNA"/>
</dbReference>
<dbReference type="Pfam" id="PF14657">
    <property type="entry name" value="Arm-DNA-bind_4"/>
    <property type="match status" value="1"/>
</dbReference>
<dbReference type="OrthoDB" id="3175606at2"/>
<evidence type="ECO:0000313" key="5">
    <source>
        <dbReference type="Proteomes" id="UP000309174"/>
    </source>
</evidence>
<evidence type="ECO:0000259" key="3">
    <source>
        <dbReference type="PROSITE" id="PS51900"/>
    </source>
</evidence>
<keyword evidence="1 2" id="KW-0238">DNA-binding</keyword>
<keyword evidence="5" id="KW-1185">Reference proteome</keyword>
<dbReference type="InterPro" id="IPR044068">
    <property type="entry name" value="CB"/>
</dbReference>
<evidence type="ECO:0000313" key="4">
    <source>
        <dbReference type="EMBL" id="TMQ91272.1"/>
    </source>
</evidence>
<organism evidence="4 5">
    <name type="scientific">Actinomadura soli</name>
    <dbReference type="NCBI Taxonomy" id="2508997"/>
    <lineage>
        <taxon>Bacteria</taxon>
        <taxon>Bacillati</taxon>
        <taxon>Actinomycetota</taxon>
        <taxon>Actinomycetes</taxon>
        <taxon>Streptosporangiales</taxon>
        <taxon>Thermomonosporaceae</taxon>
        <taxon>Actinomadura</taxon>
    </lineage>
</organism>
<protein>
    <recommendedName>
        <fullName evidence="3">Core-binding (CB) domain-containing protein</fullName>
    </recommendedName>
</protein>
<evidence type="ECO:0000256" key="2">
    <source>
        <dbReference type="PROSITE-ProRule" id="PRU01248"/>
    </source>
</evidence>
<dbReference type="GO" id="GO:0003677">
    <property type="term" value="F:DNA binding"/>
    <property type="evidence" value="ECO:0007669"/>
    <property type="project" value="UniProtKB-UniRule"/>
</dbReference>
<proteinExistence type="predicted"/>
<gene>
    <name evidence="4" type="ORF">ETD83_31715</name>
</gene>
<dbReference type="Gene3D" id="1.10.150.130">
    <property type="match status" value="1"/>
</dbReference>
<dbReference type="InterPro" id="IPR010998">
    <property type="entry name" value="Integrase_recombinase_N"/>
</dbReference>
<dbReference type="InterPro" id="IPR011010">
    <property type="entry name" value="DNA_brk_join_enz"/>
</dbReference>
<dbReference type="SUPFAM" id="SSF56349">
    <property type="entry name" value="DNA breaking-rejoining enzymes"/>
    <property type="match status" value="1"/>
</dbReference>